<dbReference type="Proteomes" id="UP000020218">
    <property type="component" value="Unassembled WGS sequence"/>
</dbReference>
<comment type="caution">
    <text evidence="1">The sequence shown here is derived from an EMBL/GenBank/DDBJ whole genome shotgun (WGS) entry which is preliminary data.</text>
</comment>
<dbReference type="STRING" id="1454001.AW08_03557"/>
<dbReference type="GO" id="GO:0004386">
    <property type="term" value="F:helicase activity"/>
    <property type="evidence" value="ECO:0007669"/>
    <property type="project" value="UniProtKB-KW"/>
</dbReference>
<proteinExistence type="predicted"/>
<name>A0A011NKV6_9PROT</name>
<evidence type="ECO:0000313" key="2">
    <source>
        <dbReference type="Proteomes" id="UP000020218"/>
    </source>
</evidence>
<evidence type="ECO:0000313" key="1">
    <source>
        <dbReference type="EMBL" id="EXI65015.1"/>
    </source>
</evidence>
<keyword evidence="2" id="KW-1185">Reference proteome</keyword>
<gene>
    <name evidence="1" type="ORF">AW08_03557</name>
</gene>
<dbReference type="PATRIC" id="fig|1454001.3.peg.3591"/>
<dbReference type="EMBL" id="JFAX01000030">
    <property type="protein sequence ID" value="EXI65015.1"/>
    <property type="molecule type" value="Genomic_DNA"/>
</dbReference>
<accession>A0A011NKV6</accession>
<reference evidence="1" key="1">
    <citation type="submission" date="2014-02" db="EMBL/GenBank/DDBJ databases">
        <title>Expanding our view of genomic diversity in Candidatus Accumulibacter clades.</title>
        <authorList>
            <person name="Skennerton C.T."/>
            <person name="Barr J.J."/>
            <person name="Slater F.R."/>
            <person name="Bond P.L."/>
            <person name="Tyson G.W."/>
        </authorList>
    </citation>
    <scope>NUCLEOTIDE SEQUENCE [LARGE SCALE GENOMIC DNA]</scope>
</reference>
<dbReference type="AlphaFoldDB" id="A0A011NKV6"/>
<keyword evidence="1" id="KW-0378">Hydrolase</keyword>
<keyword evidence="1" id="KW-0347">Helicase</keyword>
<protein>
    <submittedName>
        <fullName evidence="1">Helicase, RecD/TraA family</fullName>
    </submittedName>
</protein>
<keyword evidence="1" id="KW-0067">ATP-binding</keyword>
<sequence length="110" mass="11763">MVKGIGPLYAGKPVKSFGAAVFDVIGQSPERPREIPAIGEVRARRITTAIAREIADEVLFPDTVDGQPCVSLAPLYDAEQSIAARVRRVKTSDPGPEFRLDSVEAAAKST</sequence>
<keyword evidence="1" id="KW-0547">Nucleotide-binding</keyword>
<organism evidence="1 2">
    <name type="scientific">Candidatus Accumulibacter adjunctus</name>
    <dbReference type="NCBI Taxonomy" id="1454001"/>
    <lineage>
        <taxon>Bacteria</taxon>
        <taxon>Pseudomonadati</taxon>
        <taxon>Pseudomonadota</taxon>
        <taxon>Betaproteobacteria</taxon>
        <taxon>Candidatus Accumulibacter</taxon>
    </lineage>
</organism>